<evidence type="ECO:0000256" key="6">
    <source>
        <dbReference type="ARBA" id="ARBA00023049"/>
    </source>
</evidence>
<evidence type="ECO:0000313" key="9">
    <source>
        <dbReference type="EMBL" id="MBB5202790.1"/>
    </source>
</evidence>
<comment type="cofactor">
    <cofactor evidence="1">
        <name>Zn(2+)</name>
        <dbReference type="ChEBI" id="CHEBI:29105"/>
    </cofactor>
</comment>
<dbReference type="Proteomes" id="UP000554837">
    <property type="component" value="Unassembled WGS sequence"/>
</dbReference>
<evidence type="ECO:0000313" key="10">
    <source>
        <dbReference type="Proteomes" id="UP000554837"/>
    </source>
</evidence>
<dbReference type="GO" id="GO:0016020">
    <property type="term" value="C:membrane"/>
    <property type="evidence" value="ECO:0007669"/>
    <property type="project" value="TreeGrafter"/>
</dbReference>
<dbReference type="Gene3D" id="3.30.2010.10">
    <property type="entry name" value="Metalloproteases ('zincins'), catalytic domain"/>
    <property type="match status" value="1"/>
</dbReference>
<feature type="chain" id="PRO_5032849055" evidence="7">
    <location>
        <begin position="32"/>
        <end position="526"/>
    </location>
</feature>
<protein>
    <submittedName>
        <fullName evidence="9">Putative Zn-dependent protease</fullName>
    </submittedName>
</protein>
<proteinExistence type="predicted"/>
<dbReference type="RefSeq" id="WP_175423721.1">
    <property type="nucleotide sequence ID" value="NZ_CP040709.1"/>
</dbReference>
<evidence type="ECO:0000259" key="8">
    <source>
        <dbReference type="Pfam" id="PF01435"/>
    </source>
</evidence>
<accession>A0A840S2H1</accession>
<dbReference type="InterPro" id="IPR001915">
    <property type="entry name" value="Peptidase_M48"/>
</dbReference>
<dbReference type="GO" id="GO:0051603">
    <property type="term" value="P:proteolysis involved in protein catabolic process"/>
    <property type="evidence" value="ECO:0007669"/>
    <property type="project" value="TreeGrafter"/>
</dbReference>
<name>A0A840S2H1_9BURK</name>
<dbReference type="InterPro" id="IPR011990">
    <property type="entry name" value="TPR-like_helical_dom_sf"/>
</dbReference>
<dbReference type="GO" id="GO:0046872">
    <property type="term" value="F:metal ion binding"/>
    <property type="evidence" value="ECO:0007669"/>
    <property type="project" value="UniProtKB-KW"/>
</dbReference>
<dbReference type="EMBL" id="JACHHO010000001">
    <property type="protein sequence ID" value="MBB5202790.1"/>
    <property type="molecule type" value="Genomic_DNA"/>
</dbReference>
<keyword evidence="5" id="KW-0862">Zinc</keyword>
<evidence type="ECO:0000256" key="4">
    <source>
        <dbReference type="ARBA" id="ARBA00022801"/>
    </source>
</evidence>
<dbReference type="PANTHER" id="PTHR22726:SF1">
    <property type="entry name" value="METALLOENDOPEPTIDASE OMA1, MITOCHONDRIAL"/>
    <property type="match status" value="1"/>
</dbReference>
<evidence type="ECO:0000256" key="1">
    <source>
        <dbReference type="ARBA" id="ARBA00001947"/>
    </source>
</evidence>
<reference evidence="9 10" key="1">
    <citation type="submission" date="2020-08" db="EMBL/GenBank/DDBJ databases">
        <title>Genomic Encyclopedia of Type Strains, Phase IV (KMG-IV): sequencing the most valuable type-strain genomes for metagenomic binning, comparative biology and taxonomic classification.</title>
        <authorList>
            <person name="Goeker M."/>
        </authorList>
    </citation>
    <scope>NUCLEOTIDE SEQUENCE [LARGE SCALE GENOMIC DNA]</scope>
    <source>
        <strain evidence="9 10">DSM 23958</strain>
    </source>
</reference>
<dbReference type="GO" id="GO:0004222">
    <property type="term" value="F:metalloendopeptidase activity"/>
    <property type="evidence" value="ECO:0007669"/>
    <property type="project" value="InterPro"/>
</dbReference>
<dbReference type="AlphaFoldDB" id="A0A840S2H1"/>
<dbReference type="InterPro" id="IPR051156">
    <property type="entry name" value="Mito/Outer_Membr_Metalloprot"/>
</dbReference>
<keyword evidence="10" id="KW-1185">Reference proteome</keyword>
<dbReference type="PANTHER" id="PTHR22726">
    <property type="entry name" value="METALLOENDOPEPTIDASE OMA1"/>
    <property type="match status" value="1"/>
</dbReference>
<keyword evidence="7" id="KW-0732">Signal</keyword>
<gene>
    <name evidence="9" type="ORF">HNQ51_000083</name>
</gene>
<keyword evidence="6" id="KW-0482">Metalloprotease</keyword>
<dbReference type="Pfam" id="PF01435">
    <property type="entry name" value="Peptidase_M48"/>
    <property type="match status" value="1"/>
</dbReference>
<evidence type="ECO:0000256" key="3">
    <source>
        <dbReference type="ARBA" id="ARBA00022723"/>
    </source>
</evidence>
<keyword evidence="4" id="KW-0378">Hydrolase</keyword>
<dbReference type="SUPFAM" id="SSF48452">
    <property type="entry name" value="TPR-like"/>
    <property type="match status" value="1"/>
</dbReference>
<feature type="signal peptide" evidence="7">
    <location>
        <begin position="1"/>
        <end position="31"/>
    </location>
</feature>
<evidence type="ECO:0000256" key="5">
    <source>
        <dbReference type="ARBA" id="ARBA00022833"/>
    </source>
</evidence>
<organism evidence="9 10">
    <name type="scientific">Inhella inkyongensis</name>
    <dbReference type="NCBI Taxonomy" id="392593"/>
    <lineage>
        <taxon>Bacteria</taxon>
        <taxon>Pseudomonadati</taxon>
        <taxon>Pseudomonadota</taxon>
        <taxon>Betaproteobacteria</taxon>
        <taxon>Burkholderiales</taxon>
        <taxon>Sphaerotilaceae</taxon>
        <taxon>Inhella</taxon>
    </lineage>
</organism>
<evidence type="ECO:0000256" key="2">
    <source>
        <dbReference type="ARBA" id="ARBA00022670"/>
    </source>
</evidence>
<feature type="domain" description="Peptidase M48" evidence="8">
    <location>
        <begin position="74"/>
        <end position="272"/>
    </location>
</feature>
<keyword evidence="3" id="KW-0479">Metal-binding</keyword>
<comment type="caution">
    <text evidence="9">The sequence shown here is derived from an EMBL/GenBank/DDBJ whole genome shotgun (WGS) entry which is preliminary data.</text>
</comment>
<keyword evidence="2 9" id="KW-0645">Protease</keyword>
<evidence type="ECO:0000256" key="7">
    <source>
        <dbReference type="SAM" id="SignalP"/>
    </source>
</evidence>
<sequence>MLKPLLNPRPRLRALCLSLLMLPGAALPQGAAVLPTLGDSVSEQVGLQDERKYGDWIMSQVRLDPSVLDDPLLQAYIESLWQPLMQAARAQGQISEELMERFAWETLLVRERNINASAWPGGYFVFNLGLLAMTADRDELASVMAHELSHVTQRHIARGVAGEGKSTAITILGALLGILAASKTGSTDVAIGVMSAAQTEAQRQKLSFSRDMEREADRVGHAVLVGGGYEASGMARMFLRLEQSTRLMDNGAFPYLRSHPLNSERIAEARQRAGLDAASGASQGLLRHALMAARARVLMDERAEALQSAAALEVGARDADATAQIAARYSAALAAYKLRQRDRAEGALRAAATWLPKLGEADRTLARALLDQLRAEGAALMGDGEAAQAALAPYAEQKDLPLMLLRAEVAAAPGTPPAARTAALEALQTHLALQPKDAPAWRRAALLWEQQGQPLRAVRARAEGHAAIGDLRGAIDRLRAGLRLSRAPGADPVEASVIDARLRALFYERRSQLQELYPRGLPPDAE</sequence>